<accession>A0A251TJJ8</accession>
<sequence>MQTLVACEWLLLDFLALLTYVKMPCQWLGDQLQQMGRVRVDTYLNILGSG</sequence>
<dbReference type="EMBL" id="CM007899">
    <property type="protein sequence ID" value="OTG11044.1"/>
    <property type="molecule type" value="Genomic_DNA"/>
</dbReference>
<feature type="chain" id="PRO_5012648507" evidence="1">
    <location>
        <begin position="22"/>
        <end position="50"/>
    </location>
</feature>
<evidence type="ECO:0000313" key="3">
    <source>
        <dbReference type="Proteomes" id="UP000215914"/>
    </source>
</evidence>
<keyword evidence="1" id="KW-0732">Signal</keyword>
<keyword evidence="3" id="KW-1185">Reference proteome</keyword>
<evidence type="ECO:0000313" key="2">
    <source>
        <dbReference type="EMBL" id="OTG11044.1"/>
    </source>
</evidence>
<organism evidence="2 3">
    <name type="scientific">Helianthus annuus</name>
    <name type="common">Common sunflower</name>
    <dbReference type="NCBI Taxonomy" id="4232"/>
    <lineage>
        <taxon>Eukaryota</taxon>
        <taxon>Viridiplantae</taxon>
        <taxon>Streptophyta</taxon>
        <taxon>Embryophyta</taxon>
        <taxon>Tracheophyta</taxon>
        <taxon>Spermatophyta</taxon>
        <taxon>Magnoliopsida</taxon>
        <taxon>eudicotyledons</taxon>
        <taxon>Gunneridae</taxon>
        <taxon>Pentapetalae</taxon>
        <taxon>asterids</taxon>
        <taxon>campanulids</taxon>
        <taxon>Asterales</taxon>
        <taxon>Asteraceae</taxon>
        <taxon>Asteroideae</taxon>
        <taxon>Heliantheae alliance</taxon>
        <taxon>Heliantheae</taxon>
        <taxon>Helianthus</taxon>
    </lineage>
</organism>
<evidence type="ECO:0000256" key="1">
    <source>
        <dbReference type="SAM" id="SignalP"/>
    </source>
</evidence>
<name>A0A251TJJ8_HELAN</name>
<protein>
    <submittedName>
        <fullName evidence="2">Uncharacterized protein</fullName>
    </submittedName>
</protein>
<dbReference type="Proteomes" id="UP000215914">
    <property type="component" value="Chromosome 10"/>
</dbReference>
<feature type="signal peptide" evidence="1">
    <location>
        <begin position="1"/>
        <end position="21"/>
    </location>
</feature>
<gene>
    <name evidence="2" type="ORF">HannXRQ_Chr10g0294451</name>
</gene>
<dbReference type="AlphaFoldDB" id="A0A251TJJ8"/>
<reference evidence="3" key="1">
    <citation type="journal article" date="2017" name="Nature">
        <title>The sunflower genome provides insights into oil metabolism, flowering and Asterid evolution.</title>
        <authorList>
            <person name="Badouin H."/>
            <person name="Gouzy J."/>
            <person name="Grassa C.J."/>
            <person name="Murat F."/>
            <person name="Staton S.E."/>
            <person name="Cottret L."/>
            <person name="Lelandais-Briere C."/>
            <person name="Owens G.L."/>
            <person name="Carrere S."/>
            <person name="Mayjonade B."/>
            <person name="Legrand L."/>
            <person name="Gill N."/>
            <person name="Kane N.C."/>
            <person name="Bowers J.E."/>
            <person name="Hubner S."/>
            <person name="Bellec A."/>
            <person name="Berard A."/>
            <person name="Berges H."/>
            <person name="Blanchet N."/>
            <person name="Boniface M.C."/>
            <person name="Brunel D."/>
            <person name="Catrice O."/>
            <person name="Chaidir N."/>
            <person name="Claudel C."/>
            <person name="Donnadieu C."/>
            <person name="Faraut T."/>
            <person name="Fievet G."/>
            <person name="Helmstetter N."/>
            <person name="King M."/>
            <person name="Knapp S.J."/>
            <person name="Lai Z."/>
            <person name="Le Paslier M.C."/>
            <person name="Lippi Y."/>
            <person name="Lorenzon L."/>
            <person name="Mandel J.R."/>
            <person name="Marage G."/>
            <person name="Marchand G."/>
            <person name="Marquand E."/>
            <person name="Bret-Mestries E."/>
            <person name="Morien E."/>
            <person name="Nambeesan S."/>
            <person name="Nguyen T."/>
            <person name="Pegot-Espagnet P."/>
            <person name="Pouilly N."/>
            <person name="Raftis F."/>
            <person name="Sallet E."/>
            <person name="Schiex T."/>
            <person name="Thomas J."/>
            <person name="Vandecasteele C."/>
            <person name="Vares D."/>
            <person name="Vear F."/>
            <person name="Vautrin S."/>
            <person name="Crespi M."/>
            <person name="Mangin B."/>
            <person name="Burke J.M."/>
            <person name="Salse J."/>
            <person name="Munos S."/>
            <person name="Vincourt P."/>
            <person name="Rieseberg L.H."/>
            <person name="Langlade N.B."/>
        </authorList>
    </citation>
    <scope>NUCLEOTIDE SEQUENCE [LARGE SCALE GENOMIC DNA]</scope>
    <source>
        <strain evidence="3">cv. SF193</strain>
    </source>
</reference>
<proteinExistence type="predicted"/>
<dbReference type="InParanoid" id="A0A251TJJ8"/>